<dbReference type="InterPro" id="IPR003140">
    <property type="entry name" value="PLipase/COase/thioEstase"/>
</dbReference>
<dbReference type="Gene3D" id="3.40.50.1820">
    <property type="entry name" value="alpha/beta hydrolase"/>
    <property type="match status" value="1"/>
</dbReference>
<evidence type="ECO:0000256" key="2">
    <source>
        <dbReference type="ARBA" id="ARBA00022801"/>
    </source>
</evidence>
<dbReference type="PANTHER" id="PTHR10655:SF17">
    <property type="entry name" value="LYSOPHOSPHOLIPASE-LIKE PROTEIN 1"/>
    <property type="match status" value="1"/>
</dbReference>
<dbReference type="InterPro" id="IPR029058">
    <property type="entry name" value="AB_hydrolase_fold"/>
</dbReference>
<evidence type="ECO:0000259" key="3">
    <source>
        <dbReference type="Pfam" id="PF02230"/>
    </source>
</evidence>
<dbReference type="EMBL" id="CP014060">
    <property type="protein sequence ID" value="AMG35557.1"/>
    <property type="molecule type" value="Genomic_DNA"/>
</dbReference>
<dbReference type="AlphaFoldDB" id="A0A109XVJ0"/>
<reference evidence="5" key="1">
    <citation type="submission" date="2015-12" db="EMBL/GenBank/DDBJ databases">
        <title>FDA dAtabase for Regulatory Grade micrObial Sequences (FDA-ARGOS): Supporting development and validation of Infectious Disease Dx tests.</title>
        <authorList>
            <person name="Case J."/>
            <person name="Tallon L."/>
            <person name="Sadzewicz L."/>
            <person name="Sengamalay N."/>
            <person name="Ott S."/>
            <person name="Godinez A."/>
            <person name="Nagaraj S."/>
            <person name="Nadendla S."/>
            <person name="Sichtig H."/>
        </authorList>
    </citation>
    <scope>NUCLEOTIDE SEQUENCE [LARGE SCALE GENOMIC DNA]</scope>
    <source>
        <strain evidence="5">FDAARGOS_147</strain>
    </source>
</reference>
<dbReference type="NCBIfam" id="NF008525">
    <property type="entry name" value="PRK11460.1"/>
    <property type="match status" value="1"/>
</dbReference>
<sequence>MAVSSPDSSPSSRAIELLPEPGAEVRQLFILLHGVGGAPDNLLPLAQAVRAAFPAAAILIPEGFEPFDGGGAGRQWFSVRGVTEENRPERVAQALPPLEAYVKQAQARFGLLQSDTALAGFSQGAIMALELVQAHDGMAGRVIAFSGRYAQLPKAAPQYTTLHLLHGAADGIMPVAHIQAAQARLDELHGDATIDVASQVGHELHPALIQRAIERLQTCVPLRSWEAALGLNQSPPDGTTVH</sequence>
<keyword evidence="2" id="KW-0378">Hydrolase</keyword>
<dbReference type="PANTHER" id="PTHR10655">
    <property type="entry name" value="LYSOPHOSPHOLIPASE-RELATED"/>
    <property type="match status" value="1"/>
</dbReference>
<dbReference type="Pfam" id="PF02230">
    <property type="entry name" value="Abhydrolase_2"/>
    <property type="match status" value="1"/>
</dbReference>
<evidence type="ECO:0000256" key="1">
    <source>
        <dbReference type="ARBA" id="ARBA00006499"/>
    </source>
</evidence>
<dbReference type="GO" id="GO:0016787">
    <property type="term" value="F:hydrolase activity"/>
    <property type="evidence" value="ECO:0007669"/>
    <property type="project" value="UniProtKB-KW"/>
</dbReference>
<evidence type="ECO:0000313" key="5">
    <source>
        <dbReference type="Proteomes" id="UP000060602"/>
    </source>
</evidence>
<gene>
    <name evidence="4" type="ORF">AL504_05610</name>
</gene>
<dbReference type="RefSeq" id="WP_061071445.1">
    <property type="nucleotide sequence ID" value="NZ_CP014060.2"/>
</dbReference>
<dbReference type="Proteomes" id="UP000060602">
    <property type="component" value="Chromosome"/>
</dbReference>
<dbReference type="InterPro" id="IPR050565">
    <property type="entry name" value="LYPA1-2/EST-like"/>
</dbReference>
<evidence type="ECO:0000313" key="4">
    <source>
        <dbReference type="EMBL" id="AMG35557.1"/>
    </source>
</evidence>
<dbReference type="SUPFAM" id="SSF53474">
    <property type="entry name" value="alpha/beta-Hydrolases"/>
    <property type="match status" value="1"/>
</dbReference>
<organism evidence="4 5">
    <name type="scientific">Alcaligenes xylosoxydans xylosoxydans</name>
    <name type="common">Achromobacter xylosoxidans</name>
    <dbReference type="NCBI Taxonomy" id="85698"/>
    <lineage>
        <taxon>Bacteria</taxon>
        <taxon>Pseudomonadati</taxon>
        <taxon>Pseudomonadota</taxon>
        <taxon>Betaproteobacteria</taxon>
        <taxon>Burkholderiales</taxon>
        <taxon>Alcaligenaceae</taxon>
        <taxon>Achromobacter</taxon>
    </lineage>
</organism>
<protein>
    <submittedName>
        <fullName evidence="4">Esterase</fullName>
    </submittedName>
</protein>
<comment type="similarity">
    <text evidence="1">Belongs to the AB hydrolase superfamily. AB hydrolase 2 family.</text>
</comment>
<proteinExistence type="inferred from homology"/>
<feature type="domain" description="Phospholipase/carboxylesterase/thioesterase" evidence="3">
    <location>
        <begin position="20"/>
        <end position="219"/>
    </location>
</feature>
<accession>A0A109XVJ0</accession>
<name>A0A109XVJ0_ALCXX</name>